<evidence type="ECO:0000259" key="6">
    <source>
        <dbReference type="Pfam" id="PF02900"/>
    </source>
</evidence>
<keyword evidence="4" id="KW-0862">Zinc</keyword>
<evidence type="ECO:0000256" key="4">
    <source>
        <dbReference type="ARBA" id="ARBA00022833"/>
    </source>
</evidence>
<evidence type="ECO:0000256" key="3">
    <source>
        <dbReference type="ARBA" id="ARBA00022723"/>
    </source>
</evidence>
<dbReference type="PIRSF" id="PIRSF006157">
    <property type="entry name" value="Doxgns_DODA"/>
    <property type="match status" value="1"/>
</dbReference>
<dbReference type="Pfam" id="PF02900">
    <property type="entry name" value="LigB"/>
    <property type="match status" value="1"/>
</dbReference>
<sequence>MSALQAGRRMPAIFLGHGSPMNAIEDNRFSRAWRALGEALPRPGGIVVVSAHWLTRGSAVTAALRPSTIHDFGGFPKALFDVDYPAPGSAALAQAVVRVLQPRAVELDQGWGLDHGAWSVLRHLYPAADVPVVQLSLDRMAAPAAHYAIGCALSRLREEGVLLLGSGNIVHNLAAMDWRRRDSEYPWARRFEDHVIQAIRTGEHEGLWEYPRLGQDAALAVPTPDHYLPLLYVMGAARGDDAVRLLTPHIEYGSLSMTSVLVGGPLEAGT</sequence>
<dbReference type="CDD" id="cd07363">
    <property type="entry name" value="45_DOPA_Dioxygenase"/>
    <property type="match status" value="1"/>
</dbReference>
<evidence type="ECO:0000313" key="8">
    <source>
        <dbReference type="Proteomes" id="UP000318405"/>
    </source>
</evidence>
<dbReference type="PANTHER" id="PTHR30096">
    <property type="entry name" value="4,5-DOPA DIOXYGENASE EXTRADIOL-LIKE PROTEIN"/>
    <property type="match status" value="1"/>
</dbReference>
<keyword evidence="3" id="KW-0479">Metal-binding</keyword>
<dbReference type="GO" id="GO:0050297">
    <property type="term" value="F:stizolobate synthase activity"/>
    <property type="evidence" value="ECO:0007669"/>
    <property type="project" value="UniProtKB-EC"/>
</dbReference>
<proteinExistence type="inferred from homology"/>
<dbReference type="Gene3D" id="3.40.830.10">
    <property type="entry name" value="LigB-like"/>
    <property type="match status" value="1"/>
</dbReference>
<dbReference type="InterPro" id="IPR004183">
    <property type="entry name" value="Xdiol_dOase_suB"/>
</dbReference>
<protein>
    <submittedName>
        <fullName evidence="7">4,5-DOPA dioxygenase extradiol</fullName>
        <ecNumber evidence="7">1.13.11.29</ecNumber>
    </submittedName>
</protein>
<evidence type="ECO:0000313" key="7">
    <source>
        <dbReference type="EMBL" id="TSH97100.1"/>
    </source>
</evidence>
<dbReference type="NCBIfam" id="NF007914">
    <property type="entry name" value="PRK10628.1"/>
    <property type="match status" value="1"/>
</dbReference>
<dbReference type="EMBL" id="VLTJ01000011">
    <property type="protein sequence ID" value="TSH97100.1"/>
    <property type="molecule type" value="Genomic_DNA"/>
</dbReference>
<reference evidence="7 8" key="1">
    <citation type="submission" date="2019-07" db="EMBL/GenBank/DDBJ databases">
        <title>Qingshengfaniella alkalisoli gen. nov., sp. nov., isolated from saline soil.</title>
        <authorList>
            <person name="Xu L."/>
            <person name="Huang X.-X."/>
            <person name="Sun J.-Q."/>
        </authorList>
    </citation>
    <scope>NUCLEOTIDE SEQUENCE [LARGE SCALE GENOMIC DNA]</scope>
    <source>
        <strain evidence="7 8">DSM 27279</strain>
    </source>
</reference>
<keyword evidence="7" id="KW-0223">Dioxygenase</keyword>
<organism evidence="7 8">
    <name type="scientific">Verticiella sediminum</name>
    <dbReference type="NCBI Taxonomy" id="1247510"/>
    <lineage>
        <taxon>Bacteria</taxon>
        <taxon>Pseudomonadati</taxon>
        <taxon>Pseudomonadota</taxon>
        <taxon>Betaproteobacteria</taxon>
        <taxon>Burkholderiales</taxon>
        <taxon>Alcaligenaceae</taxon>
        <taxon>Verticiella</taxon>
    </lineage>
</organism>
<keyword evidence="5 7" id="KW-0560">Oxidoreductase</keyword>
<gene>
    <name evidence="7" type="primary">ygiD</name>
    <name evidence="7" type="ORF">FOZ76_07215</name>
</gene>
<feature type="domain" description="Extradiol ring-cleavage dioxygenase class III enzyme subunit B" evidence="6">
    <location>
        <begin position="32"/>
        <end position="260"/>
    </location>
</feature>
<comment type="caution">
    <text evidence="7">The sequence shown here is derived from an EMBL/GenBank/DDBJ whole genome shotgun (WGS) entry which is preliminary data.</text>
</comment>
<comment type="cofactor">
    <cofactor evidence="1">
        <name>Zn(2+)</name>
        <dbReference type="ChEBI" id="CHEBI:29105"/>
    </cofactor>
</comment>
<dbReference type="SUPFAM" id="SSF53213">
    <property type="entry name" value="LigB-like"/>
    <property type="match status" value="1"/>
</dbReference>
<dbReference type="InterPro" id="IPR014436">
    <property type="entry name" value="Extradiol_dOase_DODA"/>
</dbReference>
<dbReference type="AlphaFoldDB" id="A0A556AW07"/>
<dbReference type="GO" id="GO:0008270">
    <property type="term" value="F:zinc ion binding"/>
    <property type="evidence" value="ECO:0007669"/>
    <property type="project" value="InterPro"/>
</dbReference>
<dbReference type="OrthoDB" id="9790889at2"/>
<dbReference type="PANTHER" id="PTHR30096:SF0">
    <property type="entry name" value="4,5-DOPA DIOXYGENASE EXTRADIOL-LIKE PROTEIN"/>
    <property type="match status" value="1"/>
</dbReference>
<dbReference type="EC" id="1.13.11.29" evidence="7"/>
<evidence type="ECO:0000256" key="2">
    <source>
        <dbReference type="ARBA" id="ARBA00007581"/>
    </source>
</evidence>
<dbReference type="Proteomes" id="UP000318405">
    <property type="component" value="Unassembled WGS sequence"/>
</dbReference>
<dbReference type="RefSeq" id="WP_143947467.1">
    <property type="nucleotide sequence ID" value="NZ_BAABMB010000002.1"/>
</dbReference>
<accession>A0A556AW07</accession>
<comment type="similarity">
    <text evidence="2">Belongs to the DODA-type extradiol aromatic ring-opening dioxygenase family.</text>
</comment>
<evidence type="ECO:0000256" key="5">
    <source>
        <dbReference type="ARBA" id="ARBA00023002"/>
    </source>
</evidence>
<evidence type="ECO:0000256" key="1">
    <source>
        <dbReference type="ARBA" id="ARBA00001947"/>
    </source>
</evidence>
<dbReference type="GO" id="GO:0008198">
    <property type="term" value="F:ferrous iron binding"/>
    <property type="evidence" value="ECO:0007669"/>
    <property type="project" value="InterPro"/>
</dbReference>
<keyword evidence="8" id="KW-1185">Reference proteome</keyword>
<name>A0A556AW07_9BURK</name>